<evidence type="ECO:0000256" key="6">
    <source>
        <dbReference type="ARBA" id="ARBA00023136"/>
    </source>
</evidence>
<sequence>MISAILMDINWKEILIGQEEWDFLWEVVLRTGIMLMVIIIGLRILGKRSVKQLSIFELVVIIGLGSAAGDPMFYKEVGILTSVLVFAVVILLYSIITFFIGKIQRFEKIMEGSPSCLIEKGQFAVQNFTKEKLGTQELLSELRVKGISQLGQVETAIEEMSGDMSVFFYEDEDVKYGLPIMPESCNKKSKYIKKEGHHSCEYCGHTEIKKVGAGGKCPVCKKNEWVPSSNQRRVT</sequence>
<keyword evidence="6 7" id="KW-0472">Membrane</keyword>
<feature type="domain" description="YetF C-terminal" evidence="8">
    <location>
        <begin position="102"/>
        <end position="176"/>
    </location>
</feature>
<evidence type="ECO:0000256" key="5">
    <source>
        <dbReference type="ARBA" id="ARBA00022989"/>
    </source>
</evidence>
<evidence type="ECO:0000256" key="1">
    <source>
        <dbReference type="ARBA" id="ARBA00004651"/>
    </source>
</evidence>
<dbReference type="OrthoDB" id="6538282at2"/>
<evidence type="ECO:0000313" key="10">
    <source>
        <dbReference type="Proteomes" id="UP000192393"/>
    </source>
</evidence>
<keyword evidence="10" id="KW-1185">Reference proteome</keyword>
<dbReference type="PANTHER" id="PTHR34582">
    <property type="entry name" value="UPF0702 TRANSMEMBRANE PROTEIN YCAP"/>
    <property type="match status" value="1"/>
</dbReference>
<keyword evidence="5 7" id="KW-1133">Transmembrane helix</keyword>
<evidence type="ECO:0000313" key="9">
    <source>
        <dbReference type="EMBL" id="SMC58283.1"/>
    </source>
</evidence>
<dbReference type="Proteomes" id="UP000192393">
    <property type="component" value="Unassembled WGS sequence"/>
</dbReference>
<reference evidence="9 10" key="1">
    <citation type="submission" date="2017-04" db="EMBL/GenBank/DDBJ databases">
        <authorList>
            <person name="Afonso C.L."/>
            <person name="Miller P.J."/>
            <person name="Scott M.A."/>
            <person name="Spackman E."/>
            <person name="Goraichik I."/>
            <person name="Dimitrov K.M."/>
            <person name="Suarez D.L."/>
            <person name="Swayne D.E."/>
        </authorList>
    </citation>
    <scope>NUCLEOTIDE SEQUENCE [LARGE SCALE GENOMIC DNA]</scope>
    <source>
        <strain evidence="9 10">CGMCC 1.12708</strain>
    </source>
</reference>
<dbReference type="Gene3D" id="3.30.240.20">
    <property type="entry name" value="bsu07140 like domains"/>
    <property type="match status" value="1"/>
</dbReference>
<dbReference type="Pfam" id="PF04239">
    <property type="entry name" value="DUF421"/>
    <property type="match status" value="1"/>
</dbReference>
<feature type="transmembrane region" description="Helical" evidence="7">
    <location>
        <begin position="79"/>
        <end position="100"/>
    </location>
</feature>
<dbReference type="InterPro" id="IPR023090">
    <property type="entry name" value="UPF0702_alpha/beta_dom_sf"/>
</dbReference>
<dbReference type="InterPro" id="IPR007353">
    <property type="entry name" value="DUF421"/>
</dbReference>
<feature type="transmembrane region" description="Helical" evidence="7">
    <location>
        <begin position="27"/>
        <end position="46"/>
    </location>
</feature>
<feature type="transmembrane region" description="Helical" evidence="7">
    <location>
        <begin position="53"/>
        <end position="73"/>
    </location>
</feature>
<comment type="similarity">
    <text evidence="2">Belongs to the UPF0702 family.</text>
</comment>
<accession>A0A1W2ACG9</accession>
<name>A0A1W2ACG9_9FLAO</name>
<evidence type="ECO:0000259" key="8">
    <source>
        <dbReference type="Pfam" id="PF04239"/>
    </source>
</evidence>
<comment type="subcellular location">
    <subcellularLocation>
        <location evidence="1">Cell membrane</location>
        <topology evidence="1">Multi-pass membrane protein</topology>
    </subcellularLocation>
</comment>
<dbReference type="STRING" id="1434700.SAMN06296427_10468"/>
<evidence type="ECO:0000256" key="3">
    <source>
        <dbReference type="ARBA" id="ARBA00022475"/>
    </source>
</evidence>
<protein>
    <submittedName>
        <fullName evidence="9">Uncharacterized membrane protein YcaP, DUF421 family</fullName>
    </submittedName>
</protein>
<keyword evidence="4 7" id="KW-0812">Transmembrane</keyword>
<dbReference type="AlphaFoldDB" id="A0A1W2ACG9"/>
<evidence type="ECO:0000256" key="7">
    <source>
        <dbReference type="SAM" id="Phobius"/>
    </source>
</evidence>
<proteinExistence type="inferred from homology"/>
<dbReference type="RefSeq" id="WP_084016992.1">
    <property type="nucleotide sequence ID" value="NZ_FWXS01000004.1"/>
</dbReference>
<dbReference type="GO" id="GO:0005886">
    <property type="term" value="C:plasma membrane"/>
    <property type="evidence" value="ECO:0007669"/>
    <property type="project" value="UniProtKB-SubCell"/>
</dbReference>
<dbReference type="PANTHER" id="PTHR34582:SF6">
    <property type="entry name" value="UPF0702 TRANSMEMBRANE PROTEIN YCAP"/>
    <property type="match status" value="1"/>
</dbReference>
<keyword evidence="3" id="KW-1003">Cell membrane</keyword>
<evidence type="ECO:0000256" key="4">
    <source>
        <dbReference type="ARBA" id="ARBA00022692"/>
    </source>
</evidence>
<dbReference type="EMBL" id="FWXS01000004">
    <property type="protein sequence ID" value="SMC58283.1"/>
    <property type="molecule type" value="Genomic_DNA"/>
</dbReference>
<organism evidence="9 10">
    <name type="scientific">Moheibacter sediminis</name>
    <dbReference type="NCBI Taxonomy" id="1434700"/>
    <lineage>
        <taxon>Bacteria</taxon>
        <taxon>Pseudomonadati</taxon>
        <taxon>Bacteroidota</taxon>
        <taxon>Flavobacteriia</taxon>
        <taxon>Flavobacteriales</taxon>
        <taxon>Weeksellaceae</taxon>
        <taxon>Moheibacter</taxon>
    </lineage>
</organism>
<gene>
    <name evidence="9" type="ORF">SAMN06296427_10468</name>
</gene>
<evidence type="ECO:0000256" key="2">
    <source>
        <dbReference type="ARBA" id="ARBA00006448"/>
    </source>
</evidence>